<dbReference type="Proteomes" id="UP000007721">
    <property type="component" value="Chromosome"/>
</dbReference>
<dbReference type="OrthoDB" id="9801609at2"/>
<dbReference type="STRING" id="316067.Geob_1461"/>
<evidence type="ECO:0000313" key="3">
    <source>
        <dbReference type="EMBL" id="ACM19820.1"/>
    </source>
</evidence>
<organism evidence="3 4">
    <name type="scientific">Geotalea daltonii (strain DSM 22248 / JCM 15807 / FRC-32)</name>
    <name type="common">Geobacter daltonii</name>
    <dbReference type="NCBI Taxonomy" id="316067"/>
    <lineage>
        <taxon>Bacteria</taxon>
        <taxon>Pseudomonadati</taxon>
        <taxon>Thermodesulfobacteriota</taxon>
        <taxon>Desulfuromonadia</taxon>
        <taxon>Geobacterales</taxon>
        <taxon>Geobacteraceae</taxon>
        <taxon>Geotalea</taxon>
    </lineage>
</organism>
<dbReference type="EMBL" id="CP001390">
    <property type="protein sequence ID" value="ACM19820.1"/>
    <property type="molecule type" value="Genomic_DNA"/>
</dbReference>
<sequence length="343" mass="39112">MLKLLYVYRFATLGGVERVLISRAEAFRDHQVPVKIFLYFFKDLGAIDKLNNYFALHELSDNIQIVNRIDENQYDFIISIDTPQILKFNISKSKLLFECHTTYLNSRKYLMELPAEVRVIVVPSSGMKTTLAQERPELKNKIVVVRNYVPEDTTSYHGGRIWVKRPLLYLGRMDEHKNICELLDVFAYYRSHYGDDMMLVLVGMSAETINLPQELQQRNLTDRAVVLPPVGFDKVNRLYSLIKKHGGIFMSSSVAESFGLSAAEAMVNGLPVLLSGTHAHVDLVEGNMNFLYPLGNVPTGAGKLKHIVDNYAALLPEIEKCKGQFSVKRFIEDWQLLKDVHAK</sequence>
<dbReference type="PANTHER" id="PTHR46401">
    <property type="entry name" value="GLYCOSYLTRANSFERASE WBBK-RELATED"/>
    <property type="match status" value="1"/>
</dbReference>
<feature type="domain" description="Glycosyl transferase family 1" evidence="2">
    <location>
        <begin position="167"/>
        <end position="288"/>
    </location>
</feature>
<keyword evidence="4" id="KW-1185">Reference proteome</keyword>
<dbReference type="HOGENOM" id="CLU_791537_0_0_7"/>
<evidence type="ECO:0000259" key="2">
    <source>
        <dbReference type="Pfam" id="PF00534"/>
    </source>
</evidence>
<dbReference type="AlphaFoldDB" id="B9M565"/>
<accession>B9M565</accession>
<dbReference type="CAZy" id="GT4">
    <property type="family name" value="Glycosyltransferase Family 4"/>
</dbReference>
<dbReference type="eggNOG" id="COG0438">
    <property type="taxonomic scope" value="Bacteria"/>
</dbReference>
<name>B9M565_GEODF</name>
<reference evidence="3 4" key="1">
    <citation type="submission" date="2009-01" db="EMBL/GenBank/DDBJ databases">
        <title>Complete sequence of Geobacter sp. FRC-32.</title>
        <authorList>
            <consortium name="US DOE Joint Genome Institute"/>
            <person name="Lucas S."/>
            <person name="Copeland A."/>
            <person name="Lapidus A."/>
            <person name="Glavina del Rio T."/>
            <person name="Dalin E."/>
            <person name="Tice H."/>
            <person name="Bruce D."/>
            <person name="Goodwin L."/>
            <person name="Pitluck S."/>
            <person name="Saunders E."/>
            <person name="Brettin T."/>
            <person name="Detter J.C."/>
            <person name="Han C."/>
            <person name="Larimer F."/>
            <person name="Land M."/>
            <person name="Hauser L."/>
            <person name="Kyrpides N."/>
            <person name="Ovchinnikova G."/>
            <person name="Kostka J."/>
            <person name="Richardson P."/>
        </authorList>
    </citation>
    <scope>NUCLEOTIDE SEQUENCE [LARGE SCALE GENOMIC DNA]</scope>
    <source>
        <strain evidence="4">DSM 22248 / JCM 15807 / FRC-32</strain>
    </source>
</reference>
<keyword evidence="1 3" id="KW-0808">Transferase</keyword>
<dbReference type="KEGG" id="geo:Geob_1461"/>
<proteinExistence type="predicted"/>
<dbReference type="GO" id="GO:0016757">
    <property type="term" value="F:glycosyltransferase activity"/>
    <property type="evidence" value="ECO:0007669"/>
    <property type="project" value="InterPro"/>
</dbReference>
<dbReference type="PANTHER" id="PTHR46401:SF2">
    <property type="entry name" value="GLYCOSYLTRANSFERASE WBBK-RELATED"/>
    <property type="match status" value="1"/>
</dbReference>
<evidence type="ECO:0000313" key="4">
    <source>
        <dbReference type="Proteomes" id="UP000007721"/>
    </source>
</evidence>
<gene>
    <name evidence="3" type="ordered locus">Geob_1461</name>
</gene>
<dbReference type="InterPro" id="IPR001296">
    <property type="entry name" value="Glyco_trans_1"/>
</dbReference>
<protein>
    <submittedName>
        <fullName evidence="3">Glycosyltransferase</fullName>
    </submittedName>
</protein>
<dbReference type="Pfam" id="PF00534">
    <property type="entry name" value="Glycos_transf_1"/>
    <property type="match status" value="1"/>
</dbReference>
<dbReference type="CDD" id="cd03801">
    <property type="entry name" value="GT4_PimA-like"/>
    <property type="match status" value="1"/>
</dbReference>
<evidence type="ECO:0000256" key="1">
    <source>
        <dbReference type="ARBA" id="ARBA00022679"/>
    </source>
</evidence>
<dbReference type="Gene3D" id="3.40.50.2000">
    <property type="entry name" value="Glycogen Phosphorylase B"/>
    <property type="match status" value="2"/>
</dbReference>
<dbReference type="RefSeq" id="WP_012646549.1">
    <property type="nucleotide sequence ID" value="NC_011979.1"/>
</dbReference>
<dbReference type="SUPFAM" id="SSF53756">
    <property type="entry name" value="UDP-Glycosyltransferase/glycogen phosphorylase"/>
    <property type="match status" value="1"/>
</dbReference>